<protein>
    <recommendedName>
        <fullName evidence="3">HEAT repeat domain-containing protein</fullName>
    </recommendedName>
</protein>
<evidence type="ECO:0008006" key="3">
    <source>
        <dbReference type="Google" id="ProtNLM"/>
    </source>
</evidence>
<keyword evidence="2" id="KW-1185">Reference proteome</keyword>
<dbReference type="InterPro" id="IPR016024">
    <property type="entry name" value="ARM-type_fold"/>
</dbReference>
<evidence type="ECO:0000313" key="2">
    <source>
        <dbReference type="Proteomes" id="UP000320421"/>
    </source>
</evidence>
<name>A0A517PJ71_9PLAN</name>
<dbReference type="Proteomes" id="UP000320421">
    <property type="component" value="Chromosome"/>
</dbReference>
<dbReference type="AlphaFoldDB" id="A0A517PJ71"/>
<dbReference type="PROSITE" id="PS51257">
    <property type="entry name" value="PROKAR_LIPOPROTEIN"/>
    <property type="match status" value="1"/>
</dbReference>
<dbReference type="Gene3D" id="1.25.10.10">
    <property type="entry name" value="Leucine-rich Repeat Variant"/>
    <property type="match status" value="1"/>
</dbReference>
<accession>A0A517PJ71</accession>
<dbReference type="EMBL" id="CP036266">
    <property type="protein sequence ID" value="QDT19423.1"/>
    <property type="molecule type" value="Genomic_DNA"/>
</dbReference>
<evidence type="ECO:0000313" key="1">
    <source>
        <dbReference type="EMBL" id="QDT19423.1"/>
    </source>
</evidence>
<dbReference type="InterPro" id="IPR011989">
    <property type="entry name" value="ARM-like"/>
</dbReference>
<gene>
    <name evidence="1" type="ORF">HG66A1_11880</name>
</gene>
<reference evidence="1 2" key="1">
    <citation type="submission" date="2019-02" db="EMBL/GenBank/DDBJ databases">
        <title>Deep-cultivation of Planctomycetes and their phenomic and genomic characterization uncovers novel biology.</title>
        <authorList>
            <person name="Wiegand S."/>
            <person name="Jogler M."/>
            <person name="Boedeker C."/>
            <person name="Pinto D."/>
            <person name="Vollmers J."/>
            <person name="Rivas-Marin E."/>
            <person name="Kohn T."/>
            <person name="Peeters S.H."/>
            <person name="Heuer A."/>
            <person name="Rast P."/>
            <person name="Oberbeckmann S."/>
            <person name="Bunk B."/>
            <person name="Jeske O."/>
            <person name="Meyerdierks A."/>
            <person name="Storesund J.E."/>
            <person name="Kallscheuer N."/>
            <person name="Luecker S."/>
            <person name="Lage O.M."/>
            <person name="Pohl T."/>
            <person name="Merkel B.J."/>
            <person name="Hornburger P."/>
            <person name="Mueller R.-W."/>
            <person name="Bruemmer F."/>
            <person name="Labrenz M."/>
            <person name="Spormann A.M."/>
            <person name="Op den Camp H."/>
            <person name="Overmann J."/>
            <person name="Amann R."/>
            <person name="Jetten M.S.M."/>
            <person name="Mascher T."/>
            <person name="Medema M.H."/>
            <person name="Devos D.P."/>
            <person name="Kaster A.-K."/>
            <person name="Ovreas L."/>
            <person name="Rohde M."/>
            <person name="Galperin M.Y."/>
            <person name="Jogler C."/>
        </authorList>
    </citation>
    <scope>NUCLEOTIDE SEQUENCE [LARGE SCALE GENOMIC DNA]</scope>
    <source>
        <strain evidence="1 2">HG66A1</strain>
    </source>
</reference>
<dbReference type="SUPFAM" id="SSF48371">
    <property type="entry name" value="ARM repeat"/>
    <property type="match status" value="1"/>
</dbReference>
<organism evidence="1 2">
    <name type="scientific">Gimesia chilikensis</name>
    <dbReference type="NCBI Taxonomy" id="2605989"/>
    <lineage>
        <taxon>Bacteria</taxon>
        <taxon>Pseudomonadati</taxon>
        <taxon>Planctomycetota</taxon>
        <taxon>Planctomycetia</taxon>
        <taxon>Planctomycetales</taxon>
        <taxon>Planctomycetaceae</taxon>
        <taxon>Gimesia</taxon>
    </lineage>
</organism>
<proteinExistence type="predicted"/>
<sequence length="632" mass="71825">MKPKMVSVFFPILLVTSLCGCNRDDNLIYYQSRSPDAPARVSRTPVVLDDSDEIQRCREIFENELAELYRQAINNISQGEWIFSEHEFALQQRKQQAIADLSALLDNESLTAKGRTKAAEQLILLGDTRGEKFLFNSLNSDSKELRLAALKSLREWNLNLDFSSPERTSILLAQLDTADQEIILAAAELCIYRKIPGTEDRLTALLEAGKLTDPEPVAMELAEIATTQQAVKALLPHVLQDKPEEFSQWTGYAFEQLIENPDPEISGPVKQALYDYTLQFPEQRNDQILVECLAKSANKAAIPVLKEILNNAKDPVSRTYAIGALARLQPDQALDLLTSHIKQEGPGYSTMRLLQTYATEQDYDQIIPIIEEWTQKSEDVLDTEVLRLCLLKFGNRGEQFVREHLDQLTDQARMRARWKLEGLNLHSALKELHISGVIKTSPDELIKKINEAGNRSEDTDLFDPSNPDSLYSALVLEGIVVMFDAETSKIPCRHDRLILDFANASKGKFTPQWPVEYWHSKNEEDFDAPYTVQFVLENRLYRTGAENYGDWYDVEAIVRLINFALETTGRPERFITEQSGGQIASFIFADPFTFVPIARRYGLPLSTDPAEAMRKGLEFEERVINQLRENED</sequence>